<dbReference type="RefSeq" id="WP_136062387.1">
    <property type="nucleotide sequence ID" value="NZ_CAAHFH010000002.1"/>
</dbReference>
<dbReference type="SUPFAM" id="SSF53756">
    <property type="entry name" value="UDP-Glycosyltransferase/glycogen phosphorylase"/>
    <property type="match status" value="1"/>
</dbReference>
<dbReference type="CDD" id="cd03801">
    <property type="entry name" value="GT4_PimA-like"/>
    <property type="match status" value="1"/>
</dbReference>
<proteinExistence type="predicted"/>
<dbReference type="Proteomes" id="UP000346198">
    <property type="component" value="Unassembled WGS sequence"/>
</dbReference>
<dbReference type="PANTHER" id="PTHR12526">
    <property type="entry name" value="GLYCOSYLTRANSFERASE"/>
    <property type="match status" value="1"/>
</dbReference>
<evidence type="ECO:0008006" key="3">
    <source>
        <dbReference type="Google" id="ProtNLM"/>
    </source>
</evidence>
<reference evidence="1 2" key="1">
    <citation type="submission" date="2019-04" db="EMBL/GenBank/DDBJ databases">
        <authorList>
            <person name="Van Vliet M D."/>
        </authorList>
    </citation>
    <scope>NUCLEOTIDE SEQUENCE [LARGE SCALE GENOMIC DNA]</scope>
    <source>
        <strain evidence="1 2">F21</strain>
    </source>
</reference>
<protein>
    <recommendedName>
        <fullName evidence="3">Glycosyltransferase subfamily 4-like N-terminal domain-containing protein</fullName>
    </recommendedName>
</protein>
<gene>
    <name evidence="1" type="ORF">SCARR_02950</name>
</gene>
<dbReference type="Pfam" id="PF13692">
    <property type="entry name" value="Glyco_trans_1_4"/>
    <property type="match status" value="1"/>
</dbReference>
<dbReference type="EMBL" id="CAAHFH010000002">
    <property type="protein sequence ID" value="VGO20883.1"/>
    <property type="molecule type" value="Genomic_DNA"/>
</dbReference>
<organism evidence="1 2">
    <name type="scientific">Pontiella sulfatireligans</name>
    <dbReference type="NCBI Taxonomy" id="2750658"/>
    <lineage>
        <taxon>Bacteria</taxon>
        <taxon>Pseudomonadati</taxon>
        <taxon>Kiritimatiellota</taxon>
        <taxon>Kiritimatiellia</taxon>
        <taxon>Kiritimatiellales</taxon>
        <taxon>Pontiellaceae</taxon>
        <taxon>Pontiella</taxon>
    </lineage>
</organism>
<evidence type="ECO:0000313" key="2">
    <source>
        <dbReference type="Proteomes" id="UP000346198"/>
    </source>
</evidence>
<dbReference type="Gene3D" id="3.40.50.2000">
    <property type="entry name" value="Glycogen Phosphorylase B"/>
    <property type="match status" value="2"/>
</dbReference>
<dbReference type="AlphaFoldDB" id="A0A6C2ULU4"/>
<name>A0A6C2ULU4_9BACT</name>
<evidence type="ECO:0000313" key="1">
    <source>
        <dbReference type="EMBL" id="VGO20883.1"/>
    </source>
</evidence>
<accession>A0A6C2ULU4</accession>
<keyword evidence="2" id="KW-1185">Reference proteome</keyword>
<sequence>MKILFLANRLPHENVAGGHRLIYQRMRQLIDQGHQVGLAAFVASENTGYIPELQKSLMELETAPTPQPNVITRVFRDYISSSMPAIFWKNHSKQMMRTVGDMVCRTKYDVVIAEFGEMGQYLYRNPYLSAVHKVVSCHRCLTTAFSKYMETSGVSPALRLKSASQVRMLEKYEFELYSAMDHILTLTAEDRFTLLNHAPQLPVSVIPPGIDCGYLNRKQTRRAKQPILMMCGYFANKSNHDGAMWFAREVWPLVSAKHPDLQYYLVGEGASDEMKRFAKKDGRVVVAGLVDDLRPYREQASIFINPMRLGSGLRIKMLEAMATGLPVVSTSLGAAGIPAQNGMNSFIADTPELFADSIEWLLNDHQLAVNMGQAAKVMVKKQYDIRSTTHELEQILQEVVSI</sequence>